<keyword evidence="1" id="KW-0863">Zinc-finger</keyword>
<dbReference type="SUPFAM" id="SSF57850">
    <property type="entry name" value="RING/U-box"/>
    <property type="match status" value="1"/>
</dbReference>
<dbReference type="InterPro" id="IPR001841">
    <property type="entry name" value="Znf_RING"/>
</dbReference>
<keyword evidence="5" id="KW-1185">Reference proteome</keyword>
<dbReference type="PROSITE" id="PS50089">
    <property type="entry name" value="ZF_RING_2"/>
    <property type="match status" value="1"/>
</dbReference>
<dbReference type="Gene3D" id="3.30.40.10">
    <property type="entry name" value="Zinc/RING finger domain, C3HC4 (zinc finger)"/>
    <property type="match status" value="1"/>
</dbReference>
<dbReference type="Proteomes" id="UP000297814">
    <property type="component" value="Unassembled WGS sequence"/>
</dbReference>
<organism evidence="4 5">
    <name type="scientific">Botrytis hyacinthi</name>
    <dbReference type="NCBI Taxonomy" id="278943"/>
    <lineage>
        <taxon>Eukaryota</taxon>
        <taxon>Fungi</taxon>
        <taxon>Dikarya</taxon>
        <taxon>Ascomycota</taxon>
        <taxon>Pezizomycotina</taxon>
        <taxon>Leotiomycetes</taxon>
        <taxon>Helotiales</taxon>
        <taxon>Sclerotiniaceae</taxon>
        <taxon>Botrytis</taxon>
    </lineage>
</organism>
<dbReference type="InterPro" id="IPR013083">
    <property type="entry name" value="Znf_RING/FYVE/PHD"/>
</dbReference>
<feature type="region of interest" description="Disordered" evidence="2">
    <location>
        <begin position="156"/>
        <end position="210"/>
    </location>
</feature>
<evidence type="ECO:0000256" key="2">
    <source>
        <dbReference type="SAM" id="MobiDB-lite"/>
    </source>
</evidence>
<dbReference type="GO" id="GO:0008270">
    <property type="term" value="F:zinc ion binding"/>
    <property type="evidence" value="ECO:0007669"/>
    <property type="project" value="UniProtKB-KW"/>
</dbReference>
<protein>
    <recommendedName>
        <fullName evidence="3">RING-type domain-containing protein</fullName>
    </recommendedName>
</protein>
<evidence type="ECO:0000259" key="3">
    <source>
        <dbReference type="PROSITE" id="PS50089"/>
    </source>
</evidence>
<comment type="caution">
    <text evidence="4">The sequence shown here is derived from an EMBL/GenBank/DDBJ whole genome shotgun (WGS) entry which is preliminary data.</text>
</comment>
<feature type="compositionally biased region" description="Basic and acidic residues" evidence="2">
    <location>
        <begin position="164"/>
        <end position="200"/>
    </location>
</feature>
<gene>
    <name evidence="4" type="ORF">BHYA_0091g00280</name>
</gene>
<evidence type="ECO:0000313" key="5">
    <source>
        <dbReference type="Proteomes" id="UP000297814"/>
    </source>
</evidence>
<name>A0A4Z1GLC4_9HELO</name>
<evidence type="ECO:0000313" key="4">
    <source>
        <dbReference type="EMBL" id="TGO37696.1"/>
    </source>
</evidence>
<proteinExistence type="predicted"/>
<keyword evidence="1" id="KW-0479">Metal-binding</keyword>
<evidence type="ECO:0000256" key="1">
    <source>
        <dbReference type="PROSITE-ProRule" id="PRU00175"/>
    </source>
</evidence>
<feature type="domain" description="RING-type" evidence="3">
    <location>
        <begin position="220"/>
        <end position="270"/>
    </location>
</feature>
<dbReference type="EMBL" id="PQXK01000091">
    <property type="protein sequence ID" value="TGO37696.1"/>
    <property type="molecule type" value="Genomic_DNA"/>
</dbReference>
<keyword evidence="1" id="KW-0862">Zinc</keyword>
<dbReference type="AlphaFoldDB" id="A0A4Z1GLC4"/>
<dbReference type="Pfam" id="PF13639">
    <property type="entry name" value="zf-RING_2"/>
    <property type="match status" value="1"/>
</dbReference>
<reference evidence="4 5" key="1">
    <citation type="submission" date="2017-12" db="EMBL/GenBank/DDBJ databases">
        <title>Comparative genomics of Botrytis spp.</title>
        <authorList>
            <person name="Valero-Jimenez C.A."/>
            <person name="Tapia P."/>
            <person name="Veloso J."/>
            <person name="Silva-Moreno E."/>
            <person name="Staats M."/>
            <person name="Valdes J.H."/>
            <person name="Van Kan J.A.L."/>
        </authorList>
    </citation>
    <scope>NUCLEOTIDE SEQUENCE [LARGE SCALE GENOMIC DNA]</scope>
    <source>
        <strain evidence="4 5">Bh0001</strain>
    </source>
</reference>
<accession>A0A4Z1GLC4</accession>
<sequence>MAHRSRVPDIIDLLRQNGRDDLELRFRRDLQTYGPEIRAGFHGLLTLDRQNELLKRFVFSRTFLHGSRFPGDMALDDLPMLADPADGGHPPRSRYDDFTVLGIPHLSLFATAFHEMDARERRLRQIAMQAVPTTSQPHIYDNRLRADGRSLEAATLRSAILPPKTDDSRDDGSRDDDSRDNDCEDTHDHNDGQDVDRQDNDDPPVEILGANSALEDDDICPICREGYSDAQPSTSLIPNCGHFFHMGCMVRWISSDPIVGQLRDRCICCRRKYTGLLSQFYGEVTPPQNGEDFWRNDNGPLINEVFPRLEILSSRYSSDETQLLQSTINESILYGITYA</sequence>